<dbReference type="Pfam" id="PF07786">
    <property type="entry name" value="HGSNAT_cat"/>
    <property type="match status" value="1"/>
</dbReference>
<evidence type="ECO:0000313" key="6">
    <source>
        <dbReference type="Proteomes" id="UP000655443"/>
    </source>
</evidence>
<evidence type="ECO:0000256" key="1">
    <source>
        <dbReference type="SAM" id="MobiDB-lite"/>
    </source>
</evidence>
<feature type="transmembrane region" description="Helical" evidence="2">
    <location>
        <begin position="152"/>
        <end position="168"/>
    </location>
</feature>
<feature type="transmembrane region" description="Helical" evidence="2">
    <location>
        <begin position="357"/>
        <end position="380"/>
    </location>
</feature>
<evidence type="ECO:0000313" key="5">
    <source>
        <dbReference type="EMBL" id="GHE04424.1"/>
    </source>
</evidence>
<proteinExistence type="predicted"/>
<sequence>MSRAVQPSPSLATENLSSRAVQPSPSLAAENPSSRAVRHNPSQATATGRVAAGRLIGVDLARGLAVFGMFAAHVGPDPSDGGVTGHLMELAHGRSSALFAFLAGFSVMLITGRRTPKTGLAGRQAVAKVVIRALVLLVVGTALTMTGTPVEVILAFYGLYFLLVLPLHRLGARPLAVIAAAGALVLPQVLYVVQHALPEDGVTGVWAWPSDADGIVSLLFTGGYPALTWLPFVIAGMAVARLDLAAGAVRLRLAVTGVCLAVLGYGGSWLALHLVPGALTKLNAVGWRDGGSAASAWWSDTWGYPDGSTPAALLVASPHSETTLSVLANAGVAIAVLAVCLVAVDAFAGLARLARPVIAVGSMSLTAYVLHIVGIRLLGIEDLPGSPLYVLAGFVVVVTVFATLWSRHFRRGPLEWLLGRATKAAELVR</sequence>
<keyword evidence="6" id="KW-1185">Reference proteome</keyword>
<feature type="transmembrane region" description="Helical" evidence="2">
    <location>
        <begin position="55"/>
        <end position="75"/>
    </location>
</feature>
<feature type="transmembrane region" description="Helical" evidence="2">
    <location>
        <begin position="95"/>
        <end position="113"/>
    </location>
</feature>
<reference evidence="5" key="2">
    <citation type="submission" date="2020-09" db="EMBL/GenBank/DDBJ databases">
        <authorList>
            <person name="Sun Q."/>
            <person name="Ohkuma M."/>
        </authorList>
    </citation>
    <scope>NUCLEOTIDE SEQUENCE</scope>
    <source>
        <strain evidence="5">JCM 4714</strain>
    </source>
</reference>
<dbReference type="Proteomes" id="UP000655443">
    <property type="component" value="Unassembled WGS sequence"/>
</dbReference>
<feature type="domain" description="DUF418" evidence="3">
    <location>
        <begin position="321"/>
        <end position="422"/>
    </location>
</feature>
<name>A0A918YIL8_9ACTN</name>
<evidence type="ECO:0000259" key="4">
    <source>
        <dbReference type="Pfam" id="PF07786"/>
    </source>
</evidence>
<dbReference type="PANTHER" id="PTHR30590:SF3">
    <property type="entry name" value="HYPOTHETICAL MEMBRANE SPANNING PROTEIN"/>
    <property type="match status" value="1"/>
</dbReference>
<dbReference type="EMBL" id="BMVG01000007">
    <property type="protein sequence ID" value="GHE04424.1"/>
    <property type="molecule type" value="Genomic_DNA"/>
</dbReference>
<feature type="compositionally biased region" description="Polar residues" evidence="1">
    <location>
        <begin position="1"/>
        <end position="25"/>
    </location>
</feature>
<feature type="domain" description="Heparan-alpha-glucosaminide N-acetyltransferase catalytic" evidence="4">
    <location>
        <begin position="54"/>
        <end position="248"/>
    </location>
</feature>
<evidence type="ECO:0000256" key="2">
    <source>
        <dbReference type="SAM" id="Phobius"/>
    </source>
</evidence>
<feature type="region of interest" description="Disordered" evidence="1">
    <location>
        <begin position="1"/>
        <end position="45"/>
    </location>
</feature>
<feature type="transmembrane region" description="Helical" evidence="2">
    <location>
        <begin position="214"/>
        <end position="239"/>
    </location>
</feature>
<keyword evidence="2" id="KW-0812">Transmembrane</keyword>
<feature type="transmembrane region" description="Helical" evidence="2">
    <location>
        <begin position="251"/>
        <end position="272"/>
    </location>
</feature>
<feature type="transmembrane region" description="Helical" evidence="2">
    <location>
        <begin position="125"/>
        <end position="146"/>
    </location>
</feature>
<dbReference type="AlphaFoldDB" id="A0A918YIL8"/>
<feature type="transmembrane region" description="Helical" evidence="2">
    <location>
        <begin position="175"/>
        <end position="194"/>
    </location>
</feature>
<reference evidence="5" key="1">
    <citation type="journal article" date="2014" name="Int. J. Syst. Evol. Microbiol.">
        <title>Complete genome sequence of Corynebacterium casei LMG S-19264T (=DSM 44701T), isolated from a smear-ripened cheese.</title>
        <authorList>
            <consortium name="US DOE Joint Genome Institute (JGI-PGF)"/>
            <person name="Walter F."/>
            <person name="Albersmeier A."/>
            <person name="Kalinowski J."/>
            <person name="Ruckert C."/>
        </authorList>
    </citation>
    <scope>NUCLEOTIDE SEQUENCE</scope>
    <source>
        <strain evidence="5">JCM 4714</strain>
    </source>
</reference>
<evidence type="ECO:0000259" key="3">
    <source>
        <dbReference type="Pfam" id="PF04235"/>
    </source>
</evidence>
<feature type="transmembrane region" description="Helical" evidence="2">
    <location>
        <begin position="326"/>
        <end position="350"/>
    </location>
</feature>
<feature type="transmembrane region" description="Helical" evidence="2">
    <location>
        <begin position="386"/>
        <end position="405"/>
    </location>
</feature>
<dbReference type="InterPro" id="IPR012429">
    <property type="entry name" value="HGSNAT_cat"/>
</dbReference>
<gene>
    <name evidence="5" type="ORF">GCM10010339_35880</name>
</gene>
<organism evidence="5 6">
    <name type="scientific">Streptomyces alanosinicus</name>
    <dbReference type="NCBI Taxonomy" id="68171"/>
    <lineage>
        <taxon>Bacteria</taxon>
        <taxon>Bacillati</taxon>
        <taxon>Actinomycetota</taxon>
        <taxon>Actinomycetes</taxon>
        <taxon>Kitasatosporales</taxon>
        <taxon>Streptomycetaceae</taxon>
        <taxon>Streptomyces</taxon>
    </lineage>
</organism>
<dbReference type="InterPro" id="IPR007349">
    <property type="entry name" value="DUF418"/>
</dbReference>
<keyword evidence="2" id="KW-1133">Transmembrane helix</keyword>
<dbReference type="Pfam" id="PF04235">
    <property type="entry name" value="DUF418"/>
    <property type="match status" value="1"/>
</dbReference>
<keyword evidence="2" id="KW-0472">Membrane</keyword>
<dbReference type="InterPro" id="IPR052529">
    <property type="entry name" value="Bact_Transport_Assoc"/>
</dbReference>
<accession>A0A918YIL8</accession>
<dbReference type="PANTHER" id="PTHR30590">
    <property type="entry name" value="INNER MEMBRANE PROTEIN"/>
    <property type="match status" value="1"/>
</dbReference>
<protein>
    <submittedName>
        <fullName evidence="5">Membrane protein</fullName>
    </submittedName>
</protein>
<comment type="caution">
    <text evidence="5">The sequence shown here is derived from an EMBL/GenBank/DDBJ whole genome shotgun (WGS) entry which is preliminary data.</text>
</comment>